<feature type="compositionally biased region" description="Basic residues" evidence="1">
    <location>
        <begin position="60"/>
        <end position="70"/>
    </location>
</feature>
<gene>
    <name evidence="2" type="ORF">Pfra01_002487100</name>
</gene>
<evidence type="ECO:0000313" key="3">
    <source>
        <dbReference type="Proteomes" id="UP001165121"/>
    </source>
</evidence>
<feature type="compositionally biased region" description="Basic and acidic residues" evidence="1">
    <location>
        <begin position="71"/>
        <end position="82"/>
    </location>
</feature>
<protein>
    <submittedName>
        <fullName evidence="2">Unnamed protein product</fullName>
    </submittedName>
</protein>
<dbReference type="OrthoDB" id="119884at2759"/>
<evidence type="ECO:0000313" key="2">
    <source>
        <dbReference type="EMBL" id="GMF57992.1"/>
    </source>
</evidence>
<dbReference type="EMBL" id="BSXT01004474">
    <property type="protein sequence ID" value="GMF57992.1"/>
    <property type="molecule type" value="Genomic_DNA"/>
</dbReference>
<dbReference type="InterPro" id="IPR021109">
    <property type="entry name" value="Peptidase_aspartic_dom_sf"/>
</dbReference>
<name>A0A9W6YC57_9STRA</name>
<feature type="region of interest" description="Disordered" evidence="1">
    <location>
        <begin position="1"/>
        <end position="36"/>
    </location>
</feature>
<evidence type="ECO:0000256" key="1">
    <source>
        <dbReference type="SAM" id="MobiDB-lite"/>
    </source>
</evidence>
<dbReference type="AlphaFoldDB" id="A0A9W6YC57"/>
<feature type="region of interest" description="Disordered" evidence="1">
    <location>
        <begin position="54"/>
        <end position="88"/>
    </location>
</feature>
<sequence length="360" mass="39307">MRGQTKTTERRLTEEGGETRDEAQTEEGGTSLATREKLIDDALNDETMMSLGRMSDARKVTKQAKKASKRMRAEQARHRCTDTEPADTVESAVATLDAETQAKRRQQVGNARAELARRRADGAEPGVQRAQVRLAQRTDGGVALAMTATRPRNDDGPTTDVTVVMSATMYVGNERLDVKLDSGARYSVAGTDWMVRGKRLKKPAPVDFVEGIGGFLLDVIGVWAFHMRNAFDQLVEVFACIVDGCTDEFLIGVDFRRQHQANIDFARNEVRYSEKGTKVVLPFRTENEGSAKVAAVRLARRTQLTQSSVTPISVAVVAPDGETGVFLPTQHCGAVVLAAAATSVRNGQVLVPAINVYERV</sequence>
<proteinExistence type="predicted"/>
<dbReference type="Proteomes" id="UP001165121">
    <property type="component" value="Unassembled WGS sequence"/>
</dbReference>
<reference evidence="2" key="1">
    <citation type="submission" date="2023-04" db="EMBL/GenBank/DDBJ databases">
        <title>Phytophthora fragariaefolia NBRC 109709.</title>
        <authorList>
            <person name="Ichikawa N."/>
            <person name="Sato H."/>
            <person name="Tonouchi N."/>
        </authorList>
    </citation>
    <scope>NUCLEOTIDE SEQUENCE</scope>
    <source>
        <strain evidence="2">NBRC 109709</strain>
    </source>
</reference>
<organism evidence="2 3">
    <name type="scientific">Phytophthora fragariaefolia</name>
    <dbReference type="NCBI Taxonomy" id="1490495"/>
    <lineage>
        <taxon>Eukaryota</taxon>
        <taxon>Sar</taxon>
        <taxon>Stramenopiles</taxon>
        <taxon>Oomycota</taxon>
        <taxon>Peronosporomycetes</taxon>
        <taxon>Peronosporales</taxon>
        <taxon>Peronosporaceae</taxon>
        <taxon>Phytophthora</taxon>
    </lineage>
</organism>
<accession>A0A9W6YC57</accession>
<keyword evidence="3" id="KW-1185">Reference proteome</keyword>
<dbReference type="Gene3D" id="2.40.70.10">
    <property type="entry name" value="Acid Proteases"/>
    <property type="match status" value="1"/>
</dbReference>
<feature type="compositionally biased region" description="Basic and acidic residues" evidence="1">
    <location>
        <begin position="7"/>
        <end position="23"/>
    </location>
</feature>
<comment type="caution">
    <text evidence="2">The sequence shown here is derived from an EMBL/GenBank/DDBJ whole genome shotgun (WGS) entry which is preliminary data.</text>
</comment>